<dbReference type="InterPro" id="IPR010427">
    <property type="entry name" value="DUF1023"/>
</dbReference>
<dbReference type="InterPro" id="IPR029058">
    <property type="entry name" value="AB_hydrolase_fold"/>
</dbReference>
<dbReference type="Gene3D" id="3.40.50.1820">
    <property type="entry name" value="alpha/beta hydrolase"/>
    <property type="match status" value="1"/>
</dbReference>
<organism evidence="2 3">
    <name type="scientific">Sphaerisporangium flaviroseum</name>
    <dbReference type="NCBI Taxonomy" id="509199"/>
    <lineage>
        <taxon>Bacteria</taxon>
        <taxon>Bacillati</taxon>
        <taxon>Actinomycetota</taxon>
        <taxon>Actinomycetes</taxon>
        <taxon>Streptosporangiales</taxon>
        <taxon>Streptosporangiaceae</taxon>
        <taxon>Sphaerisporangium</taxon>
    </lineage>
</organism>
<proteinExistence type="predicted"/>
<comment type="caution">
    <text evidence="2">The sequence shown here is derived from an EMBL/GenBank/DDBJ whole genome shotgun (WGS) entry which is preliminary data.</text>
</comment>
<evidence type="ECO:0000259" key="1">
    <source>
        <dbReference type="Pfam" id="PF06259"/>
    </source>
</evidence>
<name>A0ABP7HWS6_9ACTN</name>
<dbReference type="RefSeq" id="WP_344938354.1">
    <property type="nucleotide sequence ID" value="NZ_BAAAZR010000004.1"/>
</dbReference>
<sequence length="226" mass="23321">MVVRSVFAAVSLAGVVGGLTLLTPAPRDRMIQVFGDLVTADRVAVVVPGSDVTRATFDGGRRKPHSTPAGAARTLMAEAHAIHPAARPAVIAWLGYDSPRTFSLAVATQDAATEGAESLRRTVAEIRGRTRAPVTLLCHSYGSVVCAKALRGLPVDDVAVVGSPGLGVAHASDLGSPARLWAGRGAKDWMRFVPSVRFGTLGFGADPVRPSFGARIIAAGPGGHSD</sequence>
<keyword evidence="3" id="KW-1185">Reference proteome</keyword>
<dbReference type="Proteomes" id="UP001500888">
    <property type="component" value="Unassembled WGS sequence"/>
</dbReference>
<reference evidence="3" key="1">
    <citation type="journal article" date="2019" name="Int. J. Syst. Evol. Microbiol.">
        <title>The Global Catalogue of Microorganisms (GCM) 10K type strain sequencing project: providing services to taxonomists for standard genome sequencing and annotation.</title>
        <authorList>
            <consortium name="The Broad Institute Genomics Platform"/>
            <consortium name="The Broad Institute Genome Sequencing Center for Infectious Disease"/>
            <person name="Wu L."/>
            <person name="Ma J."/>
        </authorList>
    </citation>
    <scope>NUCLEOTIDE SEQUENCE [LARGE SCALE GENOMIC DNA]</scope>
    <source>
        <strain evidence="3">JCM 16908</strain>
    </source>
</reference>
<evidence type="ECO:0000313" key="3">
    <source>
        <dbReference type="Proteomes" id="UP001500888"/>
    </source>
</evidence>
<dbReference type="Pfam" id="PF06259">
    <property type="entry name" value="Abhydrolase_8"/>
    <property type="match status" value="1"/>
</dbReference>
<accession>A0ABP7HWS6</accession>
<evidence type="ECO:0000313" key="2">
    <source>
        <dbReference type="EMBL" id="GAA3805022.1"/>
    </source>
</evidence>
<dbReference type="EMBL" id="BAAAZR010000004">
    <property type="protein sequence ID" value="GAA3805022.1"/>
    <property type="molecule type" value="Genomic_DNA"/>
</dbReference>
<gene>
    <name evidence="2" type="ORF">GCM10022226_26150</name>
</gene>
<feature type="domain" description="DUF1023" evidence="1">
    <location>
        <begin position="28"/>
        <end position="196"/>
    </location>
</feature>
<dbReference type="SUPFAM" id="SSF53474">
    <property type="entry name" value="alpha/beta-Hydrolases"/>
    <property type="match status" value="1"/>
</dbReference>
<protein>
    <recommendedName>
        <fullName evidence="1">DUF1023 domain-containing protein</fullName>
    </recommendedName>
</protein>